<dbReference type="Gene3D" id="3.30.700.10">
    <property type="entry name" value="Glycoprotein, Type 4 Pilin"/>
    <property type="match status" value="1"/>
</dbReference>
<keyword evidence="1" id="KW-0472">Membrane</keyword>
<dbReference type="NCBIfam" id="TIGR02532">
    <property type="entry name" value="IV_pilin_GFxxxE"/>
    <property type="match status" value="1"/>
</dbReference>
<keyword evidence="1" id="KW-0812">Transmembrane</keyword>
<organism evidence="2 3">
    <name type="scientific">Thermomonas carbonis</name>
    <dbReference type="NCBI Taxonomy" id="1463158"/>
    <lineage>
        <taxon>Bacteria</taxon>
        <taxon>Pseudomonadati</taxon>
        <taxon>Pseudomonadota</taxon>
        <taxon>Gammaproteobacteria</taxon>
        <taxon>Lysobacterales</taxon>
        <taxon>Lysobacteraceae</taxon>
        <taxon>Thermomonas</taxon>
    </lineage>
</organism>
<dbReference type="AlphaFoldDB" id="A0A7G9SQQ2"/>
<dbReference type="InterPro" id="IPR012902">
    <property type="entry name" value="N_methyl_site"/>
</dbReference>
<protein>
    <submittedName>
        <fullName evidence="2">Prepilin-type N-terminal cleavage/methylation domain-containing protein</fullName>
    </submittedName>
</protein>
<dbReference type="Proteomes" id="UP000515804">
    <property type="component" value="Chromosome"/>
</dbReference>
<evidence type="ECO:0000256" key="1">
    <source>
        <dbReference type="SAM" id="Phobius"/>
    </source>
</evidence>
<keyword evidence="1" id="KW-1133">Transmembrane helix</keyword>
<evidence type="ECO:0000313" key="2">
    <source>
        <dbReference type="EMBL" id="QNN70177.1"/>
    </source>
</evidence>
<dbReference type="RefSeq" id="WP_187552693.1">
    <property type="nucleotide sequence ID" value="NZ_BMZL01000001.1"/>
</dbReference>
<dbReference type="InterPro" id="IPR045584">
    <property type="entry name" value="Pilin-like"/>
</dbReference>
<sequence>MKTRISSLRHPAAGFSLIELMVAMALGLIVLGAAIAVFQSNQRSYRSNEGLNRVQEGARVAYEMMSRDIRSAGTSACTDEGQVLGTDANSVDYRAPVTGNATAVTTRSAEDQSYRVSAATANSVTLVTVAGFTPSDVFEADDVVMVCNGAMAGFATVGSVSGQTVNFATPLEFNPADTERAAPGSISIAHFRNTRWQVAGDALVVSRNGGANEQVATGVQNLALSYHQFSGGNPNAYVAAPTDFNYVDAARVAFQVRAETLQEVGGSSNSITRNAQTTVGVRSRIP</sequence>
<dbReference type="Pfam" id="PF07963">
    <property type="entry name" value="N_methyl"/>
    <property type="match status" value="1"/>
</dbReference>
<dbReference type="KEGG" id="tcn:H9L16_00540"/>
<gene>
    <name evidence="2" type="ORF">H9L16_00540</name>
</gene>
<dbReference type="EMBL" id="CP060719">
    <property type="protein sequence ID" value="QNN70177.1"/>
    <property type="molecule type" value="Genomic_DNA"/>
</dbReference>
<accession>A0A7G9SQQ2</accession>
<keyword evidence="3" id="KW-1185">Reference proteome</keyword>
<proteinExistence type="predicted"/>
<dbReference type="PROSITE" id="PS00409">
    <property type="entry name" value="PROKAR_NTER_METHYL"/>
    <property type="match status" value="1"/>
</dbReference>
<name>A0A7G9SQQ2_9GAMM</name>
<feature type="transmembrane region" description="Helical" evidence="1">
    <location>
        <begin position="12"/>
        <end position="38"/>
    </location>
</feature>
<dbReference type="SUPFAM" id="SSF54523">
    <property type="entry name" value="Pili subunits"/>
    <property type="match status" value="1"/>
</dbReference>
<evidence type="ECO:0000313" key="3">
    <source>
        <dbReference type="Proteomes" id="UP000515804"/>
    </source>
</evidence>
<reference evidence="2 3" key="1">
    <citation type="submission" date="2020-08" db="EMBL/GenBank/DDBJ databases">
        <title>Genome sequence of Thermomonas carbonis KCTC 42013T.</title>
        <authorList>
            <person name="Hyun D.-W."/>
            <person name="Bae J.-W."/>
        </authorList>
    </citation>
    <scope>NUCLEOTIDE SEQUENCE [LARGE SCALE GENOMIC DNA]</scope>
    <source>
        <strain evidence="2 3">KCTC 42013</strain>
    </source>
</reference>